<keyword evidence="4" id="KW-1185">Reference proteome</keyword>
<accession>A0A2H5A114</accession>
<sequence length="149" mass="15320">MRVKESWNNLGTAGKVLVGIGVSMAVLVILIPIIIVVSAVIASFVLGMGSGGGDVSVAPQASFSFEHEQTPDGVVTVVTHDGGETISAEQLTIEVTDGQTVGWDDDDGRVTVGDQSSVNVEGGTEVSLVWHGDDQTTVLARSTAPANES</sequence>
<dbReference type="KEGG" id="hta:BVU17_12890"/>
<keyword evidence="1" id="KW-1133">Transmembrane helix</keyword>
<dbReference type="Proteomes" id="UP000242917">
    <property type="component" value="Chromosome I"/>
</dbReference>
<evidence type="ECO:0000259" key="2">
    <source>
        <dbReference type="Pfam" id="PF07790"/>
    </source>
</evidence>
<proteinExistence type="predicted"/>
<keyword evidence="1" id="KW-0812">Transmembrane</keyword>
<evidence type="ECO:0000313" key="3">
    <source>
        <dbReference type="EMBL" id="AUG48377.1"/>
    </source>
</evidence>
<dbReference type="Pfam" id="PF07790">
    <property type="entry name" value="Pilin_N"/>
    <property type="match status" value="1"/>
</dbReference>
<keyword evidence="1" id="KW-0472">Membrane</keyword>
<reference evidence="3 4" key="1">
    <citation type="submission" date="2017-01" db="EMBL/GenBank/DDBJ databases">
        <title>A Red Light-Sensitive Sensory Rhodopsin I From Haloarcula taiwanensis, A New Haloarchaeon Isolated From Taiwan.</title>
        <authorList>
            <person name="Yang C.-S."/>
            <person name="Han Y.-A."/>
            <person name="Chen P.-C."/>
            <person name="Ng W.V."/>
            <person name="Chen T.-W."/>
        </authorList>
    </citation>
    <scope>NUCLEOTIDE SEQUENCE [LARGE SCALE GENOMIC DNA]</scope>
    <source>
        <strain evidence="3 4">Taiwanensis</strain>
    </source>
</reference>
<dbReference type="EMBL" id="CP019154">
    <property type="protein sequence ID" value="AUG48377.1"/>
    <property type="molecule type" value="Genomic_DNA"/>
</dbReference>
<evidence type="ECO:0000256" key="1">
    <source>
        <dbReference type="SAM" id="Phobius"/>
    </source>
</evidence>
<feature type="domain" description="Archaeal Type IV pilin N-terminal" evidence="2">
    <location>
        <begin position="28"/>
        <end position="97"/>
    </location>
</feature>
<dbReference type="InterPro" id="IPR012859">
    <property type="entry name" value="Pilin_N_archaeal"/>
</dbReference>
<feature type="transmembrane region" description="Helical" evidence="1">
    <location>
        <begin position="20"/>
        <end position="46"/>
    </location>
</feature>
<protein>
    <submittedName>
        <fullName evidence="3">Type IV pilin</fullName>
    </submittedName>
</protein>
<name>A0A2H5A114_9EURY</name>
<organism evidence="3 4">
    <name type="scientific">Haloarcula taiwanensis</name>
    <dbReference type="NCBI Taxonomy" id="1932004"/>
    <lineage>
        <taxon>Archaea</taxon>
        <taxon>Methanobacteriati</taxon>
        <taxon>Methanobacteriota</taxon>
        <taxon>Stenosarchaea group</taxon>
        <taxon>Halobacteria</taxon>
        <taxon>Halobacteriales</taxon>
        <taxon>Haloarculaceae</taxon>
        <taxon>Haloarcula</taxon>
    </lineage>
</organism>
<dbReference type="OrthoDB" id="118020at2157"/>
<evidence type="ECO:0000313" key="4">
    <source>
        <dbReference type="Proteomes" id="UP000242917"/>
    </source>
</evidence>
<dbReference type="AlphaFoldDB" id="A0A2H5A114"/>
<gene>
    <name evidence="3" type="ORF">BVU17_12890</name>
</gene>